<dbReference type="EMBL" id="CM047899">
    <property type="protein sequence ID" value="KAJ0100880.1"/>
    <property type="molecule type" value="Genomic_DNA"/>
</dbReference>
<evidence type="ECO:0000313" key="1">
    <source>
        <dbReference type="EMBL" id="KAJ0100880.1"/>
    </source>
</evidence>
<organism evidence="1 2">
    <name type="scientific">Pistacia atlantica</name>
    <dbReference type="NCBI Taxonomy" id="434234"/>
    <lineage>
        <taxon>Eukaryota</taxon>
        <taxon>Viridiplantae</taxon>
        <taxon>Streptophyta</taxon>
        <taxon>Embryophyta</taxon>
        <taxon>Tracheophyta</taxon>
        <taxon>Spermatophyta</taxon>
        <taxon>Magnoliopsida</taxon>
        <taxon>eudicotyledons</taxon>
        <taxon>Gunneridae</taxon>
        <taxon>Pentapetalae</taxon>
        <taxon>rosids</taxon>
        <taxon>malvids</taxon>
        <taxon>Sapindales</taxon>
        <taxon>Anacardiaceae</taxon>
        <taxon>Pistacia</taxon>
    </lineage>
</organism>
<reference evidence="2" key="1">
    <citation type="journal article" date="2023" name="G3 (Bethesda)">
        <title>Genome assembly and association tests identify interacting loci associated with vigor, precocity, and sex in interspecific pistachio rootstocks.</title>
        <authorList>
            <person name="Palmer W."/>
            <person name="Jacygrad E."/>
            <person name="Sagayaradj S."/>
            <person name="Cavanaugh K."/>
            <person name="Han R."/>
            <person name="Bertier L."/>
            <person name="Beede B."/>
            <person name="Kafkas S."/>
            <person name="Golino D."/>
            <person name="Preece J."/>
            <person name="Michelmore R."/>
        </authorList>
    </citation>
    <scope>NUCLEOTIDE SEQUENCE [LARGE SCALE GENOMIC DNA]</scope>
</reference>
<proteinExistence type="predicted"/>
<accession>A0ACC1BP97</accession>
<evidence type="ECO:0000313" key="2">
    <source>
        <dbReference type="Proteomes" id="UP001164250"/>
    </source>
</evidence>
<dbReference type="Proteomes" id="UP001164250">
    <property type="component" value="Chromosome 3"/>
</dbReference>
<gene>
    <name evidence="1" type="ORF">Patl1_06587</name>
</gene>
<name>A0ACC1BP97_9ROSI</name>
<keyword evidence="2" id="KW-1185">Reference proteome</keyword>
<protein>
    <submittedName>
        <fullName evidence="1">Uncharacterized protein</fullName>
    </submittedName>
</protein>
<comment type="caution">
    <text evidence="1">The sequence shown here is derived from an EMBL/GenBank/DDBJ whole genome shotgun (WGS) entry which is preliminary data.</text>
</comment>
<sequence>MNKSKTAAKMRNEASSSNNSNRRGETVVADCGTCRSDCGYCKSPGGKTSNTHGLWAYSVTVDDYQGF</sequence>